<feature type="region of interest" description="Disordered" evidence="1">
    <location>
        <begin position="574"/>
        <end position="694"/>
    </location>
</feature>
<evidence type="ECO:0000256" key="1">
    <source>
        <dbReference type="SAM" id="MobiDB-lite"/>
    </source>
</evidence>
<evidence type="ECO:0000313" key="3">
    <source>
        <dbReference type="Proteomes" id="UP000265515"/>
    </source>
</evidence>
<feature type="compositionally biased region" description="Acidic residues" evidence="1">
    <location>
        <begin position="883"/>
        <end position="897"/>
    </location>
</feature>
<dbReference type="Gramene" id="GBG63280">
    <property type="protein sequence ID" value="GBG63280"/>
    <property type="gene ID" value="CBR_g37366"/>
</dbReference>
<feature type="compositionally biased region" description="Low complexity" evidence="1">
    <location>
        <begin position="575"/>
        <end position="584"/>
    </location>
</feature>
<keyword evidence="3" id="KW-1185">Reference proteome</keyword>
<feature type="region of interest" description="Disordered" evidence="1">
    <location>
        <begin position="1"/>
        <end position="76"/>
    </location>
</feature>
<dbReference type="EMBL" id="BFEA01000037">
    <property type="protein sequence ID" value="GBG63280.1"/>
    <property type="molecule type" value="Genomic_DNA"/>
</dbReference>
<feature type="region of interest" description="Disordered" evidence="1">
    <location>
        <begin position="1120"/>
        <end position="1150"/>
    </location>
</feature>
<organism evidence="2 3">
    <name type="scientific">Chara braunii</name>
    <name type="common">Braun's stonewort</name>
    <dbReference type="NCBI Taxonomy" id="69332"/>
    <lineage>
        <taxon>Eukaryota</taxon>
        <taxon>Viridiplantae</taxon>
        <taxon>Streptophyta</taxon>
        <taxon>Charophyceae</taxon>
        <taxon>Charales</taxon>
        <taxon>Characeae</taxon>
        <taxon>Chara</taxon>
    </lineage>
</organism>
<dbReference type="InterPro" id="IPR012337">
    <property type="entry name" value="RNaseH-like_sf"/>
</dbReference>
<comment type="caution">
    <text evidence="2">The sequence shown here is derived from an EMBL/GenBank/DDBJ whole genome shotgun (WGS) entry which is preliminary data.</text>
</comment>
<feature type="region of interest" description="Disordered" evidence="1">
    <location>
        <begin position="934"/>
        <end position="999"/>
    </location>
</feature>
<feature type="compositionally biased region" description="Basic and acidic residues" evidence="1">
    <location>
        <begin position="727"/>
        <end position="745"/>
    </location>
</feature>
<evidence type="ECO:0008006" key="4">
    <source>
        <dbReference type="Google" id="ProtNLM"/>
    </source>
</evidence>
<feature type="compositionally biased region" description="Basic and acidic residues" evidence="1">
    <location>
        <begin position="668"/>
        <end position="684"/>
    </location>
</feature>
<evidence type="ECO:0000313" key="2">
    <source>
        <dbReference type="EMBL" id="GBG63280.1"/>
    </source>
</evidence>
<name>A0A388JZP1_CHABU</name>
<feature type="compositionally biased region" description="Acidic residues" evidence="1">
    <location>
        <begin position="531"/>
        <end position="541"/>
    </location>
</feature>
<gene>
    <name evidence="2" type="ORF">CBR_g37366</name>
</gene>
<dbReference type="Proteomes" id="UP000265515">
    <property type="component" value="Unassembled WGS sequence"/>
</dbReference>
<feature type="region of interest" description="Disordered" evidence="1">
    <location>
        <begin position="718"/>
        <end position="745"/>
    </location>
</feature>
<feature type="region of interest" description="Disordered" evidence="1">
    <location>
        <begin position="798"/>
        <end position="906"/>
    </location>
</feature>
<proteinExistence type="predicted"/>
<feature type="region of interest" description="Disordered" evidence="1">
    <location>
        <begin position="1167"/>
        <end position="1206"/>
    </location>
</feature>
<dbReference type="SUPFAM" id="SSF53098">
    <property type="entry name" value="Ribonuclease H-like"/>
    <property type="match status" value="1"/>
</dbReference>
<feature type="compositionally biased region" description="Acidic residues" evidence="1">
    <location>
        <begin position="626"/>
        <end position="635"/>
    </location>
</feature>
<feature type="compositionally biased region" description="Acidic residues" evidence="1">
    <location>
        <begin position="1"/>
        <end position="17"/>
    </location>
</feature>
<protein>
    <recommendedName>
        <fullName evidence="4">HAT C-terminal dimerisation domain-containing protein</fullName>
    </recommendedName>
</protein>
<accession>A0A388JZP1</accession>
<dbReference type="AlphaFoldDB" id="A0A388JZP1"/>
<sequence>MDDAERDDIQDTLDEEGREGGAREGGVADEAVREPDLPGEEVAMTSRGVGRAGPAPRAPRPELDRARREKRTVGQAAVEVPDMGRQKRARQTMIDEMYAREKLAEFTDAWLQGIYVKKFPFNAFRGPEFQKVRQAAERVPRSIQFRFSSYRVTAGTGIPSQRAKVATMVSGVRATFRHSGATILSDGRKSRSGKPLVNFLARGVRHRRTPTGRVGKHVARGCLGTHPVGSRHISLAQWVQQQIRDGEFWQRVQYAILVMSPVHQLLRRMDRGGMMMSVVYEWSQHLLHLMRRVDVPEDMIEPCVHEVAIRNLHMLEPAHATAHLLNPRRRSLTYYHSLQTTADDRRVVEECDKFLLAQTGGDPVGLLYRTVRDHMRAFHSRRGDWGDRDLSDAEAADCRGDSETERCAAWWFEHGRAHPELRTIAIRAMHLWTSASPAERNWADSTVRRCKLGFAKLAQLVEIATNLKLAPCAQQGGGYVLPWVMGTGRGGTAAEEEDEEDVEPEVWGARPDGSVLEQEIQRQIVAFHDDIDDDWTDDDDTPLSSDPTAERVYFTYGGGRDGMDSFTSVITGDVSSTAQASGSSRAGGGGGGRSHSEVRVDDLGDQQPRGGLRHTGRRWEVRSDNEAEGEAEDEEVPLHDRRFSPSHHPISAQPEALRRSKRLASAAGRDRTHDGEDRGGERTPSDAGIRPRSPLVLRTQDFDVVGLGGSLADFSVEGRRRASPQEVRTDADVERGPVETEEARDARLDREEERLRSLLWWEGRFAFLDEQRRQRDLETGGGGRRDVAEEAVQGEFDYEGQDAAAGGGSHGGRRGDEETAGVPEGQDVVLGSGSPSVPEGQDVVMGRGDSETAGDEGQGAAVCSRGEGGPDGDGDTAGVGGEDGPDSDDDEDHGPEDDPYRLALVLRDPAVPPLRLDDTPHTFFDADALAHAGVRGRESGAGEVGSGRPNDGGRDSAGSMPPPPAQTPEARVDTGDRTVAPGVAHSGGSPPPVRGGVGGGWSAVRRVGDRLRADYDAGRGVFTGRTPVQMQATEGGSGRPSLQMAGRMLGLSRAETRRSLVLEAAGTSTHRLRGEQFTSGEEGLLMHPGMRRHHGLSEVEARLAAGVAAGQAALDAIQRERERGIAAQAEEDEDTDTESEPIKTAARRHRAQVAAAAAAAHAAYVSGARGTVPEGEEGAGEDRMAVRPLGEAARALVGDDDVRDAR</sequence>
<feature type="compositionally biased region" description="Acidic residues" evidence="1">
    <location>
        <begin position="1129"/>
        <end position="1139"/>
    </location>
</feature>
<feature type="region of interest" description="Disordered" evidence="1">
    <location>
        <begin position="531"/>
        <end position="550"/>
    </location>
</feature>
<feature type="compositionally biased region" description="Gly residues" evidence="1">
    <location>
        <begin position="866"/>
        <end position="882"/>
    </location>
</feature>
<reference evidence="2 3" key="1">
    <citation type="journal article" date="2018" name="Cell">
        <title>The Chara Genome: Secondary Complexity and Implications for Plant Terrestrialization.</title>
        <authorList>
            <person name="Nishiyama T."/>
            <person name="Sakayama H."/>
            <person name="Vries J.D."/>
            <person name="Buschmann H."/>
            <person name="Saint-Marcoux D."/>
            <person name="Ullrich K.K."/>
            <person name="Haas F.B."/>
            <person name="Vanderstraeten L."/>
            <person name="Becker D."/>
            <person name="Lang D."/>
            <person name="Vosolsobe S."/>
            <person name="Rombauts S."/>
            <person name="Wilhelmsson P.K.I."/>
            <person name="Janitza P."/>
            <person name="Kern R."/>
            <person name="Heyl A."/>
            <person name="Rumpler F."/>
            <person name="Villalobos L.I.A.C."/>
            <person name="Clay J.M."/>
            <person name="Skokan R."/>
            <person name="Toyoda A."/>
            <person name="Suzuki Y."/>
            <person name="Kagoshima H."/>
            <person name="Schijlen E."/>
            <person name="Tajeshwar N."/>
            <person name="Catarino B."/>
            <person name="Hetherington A.J."/>
            <person name="Saltykova A."/>
            <person name="Bonnot C."/>
            <person name="Breuninger H."/>
            <person name="Symeonidi A."/>
            <person name="Radhakrishnan G.V."/>
            <person name="Van Nieuwerburgh F."/>
            <person name="Deforce D."/>
            <person name="Chang C."/>
            <person name="Karol K.G."/>
            <person name="Hedrich R."/>
            <person name="Ulvskov P."/>
            <person name="Glockner G."/>
            <person name="Delwiche C.F."/>
            <person name="Petrasek J."/>
            <person name="Van de Peer Y."/>
            <person name="Friml J."/>
            <person name="Beilby M."/>
            <person name="Dolan L."/>
            <person name="Kohara Y."/>
            <person name="Sugano S."/>
            <person name="Fujiyama A."/>
            <person name="Delaux P.-M."/>
            <person name="Quint M."/>
            <person name="TheiBen G."/>
            <person name="Hagemann M."/>
            <person name="Harholt J."/>
            <person name="Dunand C."/>
            <person name="Zachgo S."/>
            <person name="Langdale J."/>
            <person name="Maumus F."/>
            <person name="Straeten D.V.D."/>
            <person name="Gould S.B."/>
            <person name="Rensing S.A."/>
        </authorList>
    </citation>
    <scope>NUCLEOTIDE SEQUENCE [LARGE SCALE GENOMIC DNA]</scope>
    <source>
        <strain evidence="2 3">S276</strain>
    </source>
</reference>